<dbReference type="STRING" id="1122214.Mame_01774"/>
<evidence type="ECO:0000256" key="1">
    <source>
        <dbReference type="ARBA" id="ARBA00010923"/>
    </source>
</evidence>
<reference evidence="5 6" key="1">
    <citation type="submission" date="2017-03" db="EMBL/GenBank/DDBJ databases">
        <title>Foreign affairs: Plasmid Transfer between Roseobacters and Rhizobia.</title>
        <authorList>
            <person name="Bartling P."/>
            <person name="Bunk B."/>
            <person name="Overmann J."/>
            <person name="Brinkmann H."/>
            <person name="Petersen J."/>
        </authorList>
    </citation>
    <scope>NUCLEOTIDE SEQUENCE [LARGE SCALE GENOMIC DNA]</scope>
    <source>
        <strain evidence="5 6">MACL11</strain>
    </source>
</reference>
<name>A0A1U9Z0A4_9HYPH</name>
<dbReference type="Proteomes" id="UP000191135">
    <property type="component" value="Chromosome"/>
</dbReference>
<gene>
    <name evidence="5" type="ORF">Mame_01774</name>
</gene>
<dbReference type="Pfam" id="PF01420">
    <property type="entry name" value="Methylase_S"/>
    <property type="match status" value="2"/>
</dbReference>
<evidence type="ECO:0000313" key="5">
    <source>
        <dbReference type="EMBL" id="AQZ51119.1"/>
    </source>
</evidence>
<proteinExistence type="inferred from homology"/>
<dbReference type="PANTHER" id="PTHR30408">
    <property type="entry name" value="TYPE-1 RESTRICTION ENZYME ECOKI SPECIFICITY PROTEIN"/>
    <property type="match status" value="1"/>
</dbReference>
<dbReference type="SUPFAM" id="SSF116734">
    <property type="entry name" value="DNA methylase specificity domain"/>
    <property type="match status" value="2"/>
</dbReference>
<feature type="domain" description="Type I restriction modification DNA specificity" evidence="4">
    <location>
        <begin position="185"/>
        <end position="337"/>
    </location>
</feature>
<evidence type="ECO:0000259" key="4">
    <source>
        <dbReference type="Pfam" id="PF01420"/>
    </source>
</evidence>
<accession>A0A1U9Z0A4</accession>
<dbReference type="GO" id="GO:0009307">
    <property type="term" value="P:DNA restriction-modification system"/>
    <property type="evidence" value="ECO:0007669"/>
    <property type="project" value="UniProtKB-KW"/>
</dbReference>
<sequence length="375" mass="41412">MTWPVVPLEEVATIERSGIDPKSLESETPYVGLENIKTGGELTEVTNVKNGDLKSTKFIFGSNHILYGKLRPYLAKIALPSFSGICSTDILPILPGSHIDRGFLCHYLRQPSLVDFATSRAEGVNLPRLSPKTLAKFKIPLPPLEEQKRIAAILDKADQLRQKRRQAIALLDSLTQSIFVEMFGEETQTRKLAEVASIRSGSTPSRSDVENFGGSIPWVKTTEVKGKVIHFTDETVTQKGATAARLKTFQPGTILMAMYGQGTTRGNVAILGIPATINQACAAIEPEGLDETFLFHQLKLKYNEIRSMGRGGNQPNLNLEIVGSIDIKVPDSARQQDFKQAIERINHWTDQLILSSEVYESLFASLQFRAFAGEL</sequence>
<dbReference type="InterPro" id="IPR044946">
    <property type="entry name" value="Restrct_endonuc_typeI_TRD_sf"/>
</dbReference>
<evidence type="ECO:0000313" key="6">
    <source>
        <dbReference type="Proteomes" id="UP000191135"/>
    </source>
</evidence>
<dbReference type="OrthoDB" id="164285at2"/>
<dbReference type="PANTHER" id="PTHR30408:SF12">
    <property type="entry name" value="TYPE I RESTRICTION ENZYME MJAVIII SPECIFICITY SUBUNIT"/>
    <property type="match status" value="1"/>
</dbReference>
<dbReference type="EMBL" id="CP020330">
    <property type="protein sequence ID" value="AQZ51119.1"/>
    <property type="molecule type" value="Genomic_DNA"/>
</dbReference>
<keyword evidence="3" id="KW-0238">DNA-binding</keyword>
<feature type="domain" description="Type I restriction modification DNA specificity" evidence="4">
    <location>
        <begin position="2"/>
        <end position="168"/>
    </location>
</feature>
<organism evidence="5 6">
    <name type="scientific">Martelella mediterranea DSM 17316</name>
    <dbReference type="NCBI Taxonomy" id="1122214"/>
    <lineage>
        <taxon>Bacteria</taxon>
        <taxon>Pseudomonadati</taxon>
        <taxon>Pseudomonadota</taxon>
        <taxon>Alphaproteobacteria</taxon>
        <taxon>Hyphomicrobiales</taxon>
        <taxon>Aurantimonadaceae</taxon>
        <taxon>Martelella</taxon>
    </lineage>
</organism>
<keyword evidence="6" id="KW-1185">Reference proteome</keyword>
<dbReference type="RefSeq" id="WP_079920738.1">
    <property type="nucleotide sequence ID" value="NZ_AQWH01000058.1"/>
</dbReference>
<dbReference type="Gene3D" id="3.90.220.20">
    <property type="entry name" value="DNA methylase specificity domains"/>
    <property type="match status" value="2"/>
</dbReference>
<dbReference type="REBASE" id="193184">
    <property type="entry name" value="S.Mme17316ORF1775P"/>
</dbReference>
<evidence type="ECO:0000256" key="2">
    <source>
        <dbReference type="ARBA" id="ARBA00022747"/>
    </source>
</evidence>
<keyword evidence="2" id="KW-0680">Restriction system</keyword>
<comment type="similarity">
    <text evidence="1">Belongs to the type-I restriction system S methylase family.</text>
</comment>
<dbReference type="InterPro" id="IPR000055">
    <property type="entry name" value="Restrct_endonuc_typeI_TRD"/>
</dbReference>
<dbReference type="KEGG" id="mmed:Mame_01774"/>
<dbReference type="CDD" id="cd16961">
    <property type="entry name" value="RMtype1_S_TRD-CR_like"/>
    <property type="match status" value="1"/>
</dbReference>
<protein>
    <submittedName>
        <fullName evidence="5">EcoKI restriction-modification system protein HsdS</fullName>
    </submittedName>
</protein>
<dbReference type="InterPro" id="IPR052021">
    <property type="entry name" value="Type-I_RS_S_subunit"/>
</dbReference>
<evidence type="ECO:0000256" key="3">
    <source>
        <dbReference type="ARBA" id="ARBA00023125"/>
    </source>
</evidence>
<dbReference type="GO" id="GO:0003677">
    <property type="term" value="F:DNA binding"/>
    <property type="evidence" value="ECO:0007669"/>
    <property type="project" value="UniProtKB-KW"/>
</dbReference>
<dbReference type="AlphaFoldDB" id="A0A1U9Z0A4"/>